<feature type="chain" id="PRO_5024443585" evidence="1">
    <location>
        <begin position="22"/>
        <end position="230"/>
    </location>
</feature>
<dbReference type="EMBL" id="VAJM01000002">
    <property type="protein sequence ID" value="TLM95511.1"/>
    <property type="molecule type" value="Genomic_DNA"/>
</dbReference>
<gene>
    <name evidence="3" type="ORF">FDY95_06920</name>
</gene>
<feature type="domain" description="Outer membrane protein beta-barrel" evidence="2">
    <location>
        <begin position="22"/>
        <end position="203"/>
    </location>
</feature>
<dbReference type="Gene3D" id="2.40.160.20">
    <property type="match status" value="1"/>
</dbReference>
<comment type="caution">
    <text evidence="3">The sequence shown here is derived from an EMBL/GenBank/DDBJ whole genome shotgun (WGS) entry which is preliminary data.</text>
</comment>
<organism evidence="3 4">
    <name type="scientific">Hymenobacter jeollabukensis</name>
    <dbReference type="NCBI Taxonomy" id="2025313"/>
    <lineage>
        <taxon>Bacteria</taxon>
        <taxon>Pseudomonadati</taxon>
        <taxon>Bacteroidota</taxon>
        <taxon>Cytophagia</taxon>
        <taxon>Cytophagales</taxon>
        <taxon>Hymenobacteraceae</taxon>
        <taxon>Hymenobacter</taxon>
    </lineage>
</organism>
<dbReference type="AlphaFoldDB" id="A0A5R8WUR2"/>
<dbReference type="Proteomes" id="UP000305517">
    <property type="component" value="Unassembled WGS sequence"/>
</dbReference>
<feature type="signal peptide" evidence="1">
    <location>
        <begin position="1"/>
        <end position="21"/>
    </location>
</feature>
<protein>
    <submittedName>
        <fullName evidence="3">PorT family protein</fullName>
    </submittedName>
</protein>
<reference evidence="3 4" key="1">
    <citation type="submission" date="2019-05" db="EMBL/GenBank/DDBJ databases">
        <title>Hymenobacter edaphi sp. nov., isolated from abandoned arsenic-contaminated farmland soil.</title>
        <authorList>
            <person name="Nie L."/>
        </authorList>
    </citation>
    <scope>NUCLEOTIDE SEQUENCE [LARGE SCALE GENOMIC DNA]</scope>
    <source>
        <strain evidence="3 4">1-3-3-8</strain>
    </source>
</reference>
<accession>A0A5R8WUR2</accession>
<dbReference type="Pfam" id="PF13568">
    <property type="entry name" value="OMP_b-brl_2"/>
    <property type="match status" value="1"/>
</dbReference>
<keyword evidence="1" id="KW-0732">Signal</keyword>
<dbReference type="OrthoDB" id="978236at2"/>
<dbReference type="SUPFAM" id="SSF56925">
    <property type="entry name" value="OMPA-like"/>
    <property type="match status" value="1"/>
</dbReference>
<evidence type="ECO:0000259" key="2">
    <source>
        <dbReference type="Pfam" id="PF13568"/>
    </source>
</evidence>
<evidence type="ECO:0000256" key="1">
    <source>
        <dbReference type="SAM" id="SignalP"/>
    </source>
</evidence>
<dbReference type="InterPro" id="IPR025665">
    <property type="entry name" value="Beta-barrel_OMP_2"/>
</dbReference>
<name>A0A5R8WUR2_9BACT</name>
<proteinExistence type="predicted"/>
<keyword evidence="4" id="KW-1185">Reference proteome</keyword>
<dbReference type="InterPro" id="IPR011250">
    <property type="entry name" value="OMP/PagP_B-barrel"/>
</dbReference>
<evidence type="ECO:0000313" key="3">
    <source>
        <dbReference type="EMBL" id="TLM95511.1"/>
    </source>
</evidence>
<sequence>MKKALLALALLTGGAVTTASAQVEIGLKVSPSVSSLAATSPSQYNFEKDGSLASIGGGLVVDYFFGQNYAFSTGLQLTGKGGTITYYDPSLTGVGNNITQKQKVRLQYVEVPVTVKLFTNEVATDVKLYFQVGGVVSGLTGGRINDEKYFTDPANSNEQKRSRSHFLFADFGLLGGTGVEYQLGQSTKVFAGVSYHHGLFNVDRFFDNTRKYKDVSIKNREIALDLGLKF</sequence>
<dbReference type="RefSeq" id="WP_138076008.1">
    <property type="nucleotide sequence ID" value="NZ_VAJM01000002.1"/>
</dbReference>
<evidence type="ECO:0000313" key="4">
    <source>
        <dbReference type="Proteomes" id="UP000305517"/>
    </source>
</evidence>